<keyword evidence="11" id="KW-1185">Reference proteome</keyword>
<keyword evidence="6" id="KW-0119">Carbohydrate metabolism</keyword>
<comment type="caution">
    <text evidence="10">The sequence shown here is derived from an EMBL/GenBank/DDBJ whole genome shotgun (WGS) entry which is preliminary data.</text>
</comment>
<evidence type="ECO:0000256" key="5">
    <source>
        <dbReference type="ARBA" id="ARBA00022801"/>
    </source>
</evidence>
<comment type="catalytic activity">
    <reaction evidence="1">
        <text>Hydrolysis of terminal non-reducing alpha-L-arabinofuranoside residues in alpha-L-arabinosides.</text>
        <dbReference type="EC" id="3.2.1.55"/>
    </reaction>
</comment>
<evidence type="ECO:0000256" key="8">
    <source>
        <dbReference type="ARBA" id="ARBA00037415"/>
    </source>
</evidence>
<dbReference type="PANTHER" id="PTHR43576">
    <property type="entry name" value="ALPHA-L-ARABINOFURANOSIDASE C-RELATED"/>
    <property type="match status" value="1"/>
</dbReference>
<sequence length="507" mass="57254">MTTFSRSPTPAITVFPTHKLSPINRKIYSGFLEHLGRCIYTGIYDPTNPNKSLIDERGFRRDVLAALKPLDIPVMRYPGGNFCATYHWKDGIGPRASRPARCDLAWGNVETNHFGTDEFMEWVTELGAEPFLCLNFGTGDLDEALHWLEYCNGTEDTYWANQRRRNGHPEPYNVKYWGLGNEVWGPWQINQMKKEDYAERAIQWAKAFKLQDPNVELILCGKEGATGWDLHVIKECVLPQAKDGLGQEALNLVDMVSIHGYTASEEHYENATAPLGNERAIEVCTGLIDLAFAENGLLVDQKKPKICFDEWNVWSWERAPGSKGGEETYTLSDALAVATWLNVLVRQSANVEMACIAQSVNVISPLMTSVDGITRQTTWWPYELFCRFMRGHLVAVNLASEVYEGPTKPAWIRAVRETPFMDVSATLDEDGCLTMCVVNYHLEEEMETILTGAQGIVSVYSITGEHHRVTNMEGKQEVEVKEAEWDSSKGVFVFPKCSVTFLRWKTA</sequence>
<evidence type="ECO:0000256" key="6">
    <source>
        <dbReference type="ARBA" id="ARBA00023277"/>
    </source>
</evidence>
<evidence type="ECO:0000259" key="9">
    <source>
        <dbReference type="SMART" id="SM00813"/>
    </source>
</evidence>
<keyword evidence="5" id="KW-0378">Hydrolase</keyword>
<gene>
    <name evidence="10" type="ORF">BJY01DRAFT_264272</name>
</gene>
<protein>
    <recommendedName>
        <fullName evidence="4">non-reducing end alpha-L-arabinofuranosidase</fullName>
        <ecNumber evidence="4">3.2.1.55</ecNumber>
    </recommendedName>
</protein>
<comment type="pathway">
    <text evidence="2">Glycan metabolism; L-arabinan degradation.</text>
</comment>
<evidence type="ECO:0000313" key="10">
    <source>
        <dbReference type="EMBL" id="KAL2843376.1"/>
    </source>
</evidence>
<dbReference type="SUPFAM" id="SSF51011">
    <property type="entry name" value="Glycosyl hydrolase domain"/>
    <property type="match status" value="1"/>
</dbReference>
<accession>A0ABR4JTP3</accession>
<dbReference type="SUPFAM" id="SSF51445">
    <property type="entry name" value="(Trans)glycosidases"/>
    <property type="match status" value="1"/>
</dbReference>
<evidence type="ECO:0000313" key="11">
    <source>
        <dbReference type="Proteomes" id="UP001610446"/>
    </source>
</evidence>
<reference evidence="10 11" key="1">
    <citation type="submission" date="2024-07" db="EMBL/GenBank/DDBJ databases">
        <title>Section-level genome sequencing and comparative genomics of Aspergillus sections Usti and Cavernicolus.</title>
        <authorList>
            <consortium name="Lawrence Berkeley National Laboratory"/>
            <person name="Nybo J.L."/>
            <person name="Vesth T.C."/>
            <person name="Theobald S."/>
            <person name="Frisvad J.C."/>
            <person name="Larsen T.O."/>
            <person name="Kjaerboelling I."/>
            <person name="Rothschild-Mancinelli K."/>
            <person name="Lyhne E.K."/>
            <person name="Kogle M.E."/>
            <person name="Barry K."/>
            <person name="Clum A."/>
            <person name="Na H."/>
            <person name="Ledsgaard L."/>
            <person name="Lin J."/>
            <person name="Lipzen A."/>
            <person name="Kuo A."/>
            <person name="Riley R."/>
            <person name="Mondo S."/>
            <person name="Labutti K."/>
            <person name="Haridas S."/>
            <person name="Pangalinan J."/>
            <person name="Salamov A.A."/>
            <person name="Simmons B.A."/>
            <person name="Magnuson J.K."/>
            <person name="Chen J."/>
            <person name="Drula E."/>
            <person name="Henrissat B."/>
            <person name="Wiebenga A."/>
            <person name="Lubbers R.J."/>
            <person name="Gomes A.C."/>
            <person name="Makela M.R."/>
            <person name="Stajich J."/>
            <person name="Grigoriev I.V."/>
            <person name="Mortensen U.H."/>
            <person name="De Vries R.P."/>
            <person name="Baker S.E."/>
            <person name="Andersen M.R."/>
        </authorList>
    </citation>
    <scope>NUCLEOTIDE SEQUENCE [LARGE SCALE GENOMIC DNA]</scope>
    <source>
        <strain evidence="10 11">CBS 123904</strain>
    </source>
</reference>
<keyword evidence="7" id="KW-0326">Glycosidase</keyword>
<evidence type="ECO:0000256" key="1">
    <source>
        <dbReference type="ARBA" id="ARBA00001462"/>
    </source>
</evidence>
<evidence type="ECO:0000256" key="3">
    <source>
        <dbReference type="ARBA" id="ARBA00007186"/>
    </source>
</evidence>
<evidence type="ECO:0000256" key="2">
    <source>
        <dbReference type="ARBA" id="ARBA00004834"/>
    </source>
</evidence>
<name>A0ABR4JTP3_9EURO</name>
<dbReference type="InterPro" id="IPR055235">
    <property type="entry name" value="ASD1_cat"/>
</dbReference>
<dbReference type="InterPro" id="IPR013780">
    <property type="entry name" value="Glyco_hydro_b"/>
</dbReference>
<dbReference type="InterPro" id="IPR017853">
    <property type="entry name" value="GH"/>
</dbReference>
<comment type="similarity">
    <text evidence="3">Belongs to the glycosyl hydrolase 51 family.</text>
</comment>
<dbReference type="EC" id="3.2.1.55" evidence="4"/>
<dbReference type="SMART" id="SM00813">
    <property type="entry name" value="Alpha-L-AF_C"/>
    <property type="match status" value="1"/>
</dbReference>
<dbReference type="Proteomes" id="UP001610446">
    <property type="component" value="Unassembled WGS sequence"/>
</dbReference>
<proteinExistence type="inferred from homology"/>
<evidence type="ECO:0000256" key="7">
    <source>
        <dbReference type="ARBA" id="ARBA00023295"/>
    </source>
</evidence>
<dbReference type="InterPro" id="IPR010720">
    <property type="entry name" value="Alpha-L-AF_C"/>
</dbReference>
<organism evidence="10 11">
    <name type="scientific">Aspergillus pseudoustus</name>
    <dbReference type="NCBI Taxonomy" id="1810923"/>
    <lineage>
        <taxon>Eukaryota</taxon>
        <taxon>Fungi</taxon>
        <taxon>Dikarya</taxon>
        <taxon>Ascomycota</taxon>
        <taxon>Pezizomycotina</taxon>
        <taxon>Eurotiomycetes</taxon>
        <taxon>Eurotiomycetidae</taxon>
        <taxon>Eurotiales</taxon>
        <taxon>Aspergillaceae</taxon>
        <taxon>Aspergillus</taxon>
        <taxon>Aspergillus subgen. Nidulantes</taxon>
    </lineage>
</organism>
<dbReference type="Pfam" id="PF06964">
    <property type="entry name" value="Alpha-L-AF_C"/>
    <property type="match status" value="1"/>
</dbReference>
<dbReference type="Pfam" id="PF22848">
    <property type="entry name" value="ASD1_dom"/>
    <property type="match status" value="1"/>
</dbReference>
<evidence type="ECO:0000256" key="4">
    <source>
        <dbReference type="ARBA" id="ARBA00012670"/>
    </source>
</evidence>
<dbReference type="Gene3D" id="2.60.40.1180">
    <property type="entry name" value="Golgi alpha-mannosidase II"/>
    <property type="match status" value="1"/>
</dbReference>
<dbReference type="Gene3D" id="3.20.20.80">
    <property type="entry name" value="Glycosidases"/>
    <property type="match status" value="1"/>
</dbReference>
<feature type="domain" description="Alpha-L-arabinofuranosidase C-terminal" evidence="9">
    <location>
        <begin position="309"/>
        <end position="498"/>
    </location>
</feature>
<dbReference type="EMBL" id="JBFXLU010000090">
    <property type="protein sequence ID" value="KAL2843376.1"/>
    <property type="molecule type" value="Genomic_DNA"/>
</dbReference>
<dbReference type="PANTHER" id="PTHR43576:SF3">
    <property type="entry name" value="ALPHA-L-ARABINOFURANOSIDASE C"/>
    <property type="match status" value="1"/>
</dbReference>
<comment type="function">
    <text evidence="8">Alpha-L-arabinofuranosidase involved in the degradation of arabinoxylan, a major component of plant hemicellulose. Acts only on small linear 1,5-alpha-linked L-arabinofuranosyl oligosaccharides.</text>
</comment>